<proteinExistence type="predicted"/>
<evidence type="ECO:0000259" key="1">
    <source>
        <dbReference type="PROSITE" id="PS51186"/>
    </source>
</evidence>
<reference evidence="2" key="1">
    <citation type="submission" date="2020-05" db="EMBL/GenBank/DDBJ databases">
        <authorList>
            <person name="Chiriac C."/>
            <person name="Salcher M."/>
            <person name="Ghai R."/>
            <person name="Kavagutti S V."/>
        </authorList>
    </citation>
    <scope>NUCLEOTIDE SEQUENCE</scope>
</reference>
<dbReference type="InterPro" id="IPR016181">
    <property type="entry name" value="Acyl_CoA_acyltransferase"/>
</dbReference>
<accession>A0A6J6U255</accession>
<dbReference type="EMBL" id="CAEZZK010000030">
    <property type="protein sequence ID" value="CAB4753204.1"/>
    <property type="molecule type" value="Genomic_DNA"/>
</dbReference>
<sequence length="165" mass="18598">MTANELEPRLFLESDIDAALELNNLNAPAVGEIDRTQLEFLIEHSLYSFAIGADMLHAFCITFAPGAPYTSVNYQWFSQNYSEFVYLDRIVVSEKMRNKLLGAKLYAAVEQRMIKDRCAPILTCEVNLNPPNIGSIRFHNRIGFREVGQQDSKPGLTVSLLAKNL</sequence>
<protein>
    <submittedName>
        <fullName evidence="2">Unannotated protein</fullName>
    </submittedName>
</protein>
<dbReference type="AlphaFoldDB" id="A0A6J6U255"/>
<dbReference type="PIRSF" id="PIRSF028520">
    <property type="entry name" value="UCP028520"/>
    <property type="match status" value="1"/>
</dbReference>
<dbReference type="GO" id="GO:0016747">
    <property type="term" value="F:acyltransferase activity, transferring groups other than amino-acyl groups"/>
    <property type="evidence" value="ECO:0007669"/>
    <property type="project" value="InterPro"/>
</dbReference>
<dbReference type="Gene3D" id="3.40.630.30">
    <property type="match status" value="1"/>
</dbReference>
<dbReference type="PROSITE" id="PS51186">
    <property type="entry name" value="GNAT"/>
    <property type="match status" value="1"/>
</dbReference>
<feature type="domain" description="N-acetyltransferase" evidence="1">
    <location>
        <begin position="6"/>
        <end position="165"/>
    </location>
</feature>
<name>A0A6J6U255_9ZZZZ</name>
<dbReference type="CDD" id="cd04301">
    <property type="entry name" value="NAT_SF"/>
    <property type="match status" value="1"/>
</dbReference>
<dbReference type="SUPFAM" id="SSF55729">
    <property type="entry name" value="Acyl-CoA N-acyltransferases (Nat)"/>
    <property type="match status" value="1"/>
</dbReference>
<dbReference type="Pfam" id="PF00583">
    <property type="entry name" value="Acetyltransf_1"/>
    <property type="match status" value="1"/>
</dbReference>
<gene>
    <name evidence="2" type="ORF">UFOPK2855_00264</name>
</gene>
<organism evidence="2">
    <name type="scientific">freshwater metagenome</name>
    <dbReference type="NCBI Taxonomy" id="449393"/>
    <lineage>
        <taxon>unclassified sequences</taxon>
        <taxon>metagenomes</taxon>
        <taxon>ecological metagenomes</taxon>
    </lineage>
</organism>
<evidence type="ECO:0000313" key="2">
    <source>
        <dbReference type="EMBL" id="CAB4753204.1"/>
    </source>
</evidence>
<dbReference type="InterPro" id="IPR016890">
    <property type="entry name" value="UCP028520"/>
</dbReference>
<dbReference type="InterPro" id="IPR000182">
    <property type="entry name" value="GNAT_dom"/>
</dbReference>